<dbReference type="AlphaFoldDB" id="A0AA35WXP2"/>
<dbReference type="GO" id="GO:0003878">
    <property type="term" value="F:ATP citrate synthase activity"/>
    <property type="evidence" value="ECO:0007669"/>
    <property type="project" value="UniProtKB-EC"/>
</dbReference>
<dbReference type="GO" id="GO:0006633">
    <property type="term" value="P:fatty acid biosynthetic process"/>
    <property type="evidence" value="ECO:0007669"/>
    <property type="project" value="TreeGrafter"/>
</dbReference>
<keyword evidence="3" id="KW-0963">Cytoplasm</keyword>
<dbReference type="PROSITE" id="PS00399">
    <property type="entry name" value="SUCCINYL_COA_LIG_2"/>
    <property type="match status" value="1"/>
</dbReference>
<accession>A0AA35WXP2</accession>
<comment type="subcellular location">
    <subcellularLocation>
        <location evidence="1">Cytoplasm</location>
    </subcellularLocation>
</comment>
<organism evidence="8 9">
    <name type="scientific">Geodia barretti</name>
    <name type="common">Barrett's horny sponge</name>
    <dbReference type="NCBI Taxonomy" id="519541"/>
    <lineage>
        <taxon>Eukaryota</taxon>
        <taxon>Metazoa</taxon>
        <taxon>Porifera</taxon>
        <taxon>Demospongiae</taxon>
        <taxon>Heteroscleromorpha</taxon>
        <taxon>Tetractinellida</taxon>
        <taxon>Astrophorina</taxon>
        <taxon>Geodiidae</taxon>
        <taxon>Geodia</taxon>
    </lineage>
</organism>
<dbReference type="InterPro" id="IPR005811">
    <property type="entry name" value="SUCC_ACL_C"/>
</dbReference>
<evidence type="ECO:0000256" key="5">
    <source>
        <dbReference type="ARBA" id="ARBA00022741"/>
    </source>
</evidence>
<dbReference type="InterPro" id="IPR002020">
    <property type="entry name" value="Citrate_synthase"/>
</dbReference>
<feature type="domain" description="ATP-citrate synthase/succinyl-CoA ligase C-terminal" evidence="7">
    <location>
        <begin position="13"/>
        <end position="131"/>
    </location>
</feature>
<dbReference type="PANTHER" id="PTHR23118:SF42">
    <property type="entry name" value="ATP-CITRATE SYNTHASE"/>
    <property type="match status" value="1"/>
</dbReference>
<evidence type="ECO:0000256" key="3">
    <source>
        <dbReference type="ARBA" id="ARBA00022490"/>
    </source>
</evidence>
<evidence type="ECO:0000256" key="6">
    <source>
        <dbReference type="ARBA" id="ARBA00023098"/>
    </source>
</evidence>
<keyword evidence="9" id="KW-1185">Reference proteome</keyword>
<name>A0AA35WXP2_GEOBA</name>
<dbReference type="InterPro" id="IPR033847">
    <property type="entry name" value="Citrt_syn/SCS-alpha_CS"/>
</dbReference>
<dbReference type="GO" id="GO:0000166">
    <property type="term" value="F:nucleotide binding"/>
    <property type="evidence" value="ECO:0007669"/>
    <property type="project" value="UniProtKB-KW"/>
</dbReference>
<dbReference type="InterPro" id="IPR017440">
    <property type="entry name" value="Cit_synth/succinyl-CoA_lig_AS"/>
</dbReference>
<dbReference type="GO" id="GO:0005829">
    <property type="term" value="C:cytosol"/>
    <property type="evidence" value="ECO:0007669"/>
    <property type="project" value="TreeGrafter"/>
</dbReference>
<dbReference type="PROSITE" id="PS01216">
    <property type="entry name" value="SUCCINYL_COA_LIG_1"/>
    <property type="match status" value="1"/>
</dbReference>
<evidence type="ECO:0000256" key="4">
    <source>
        <dbReference type="ARBA" id="ARBA00022516"/>
    </source>
</evidence>
<dbReference type="Pfam" id="PF00549">
    <property type="entry name" value="Ligase_CoA"/>
    <property type="match status" value="1"/>
</dbReference>
<keyword evidence="6" id="KW-0443">Lipid metabolism</keyword>
<protein>
    <recommendedName>
        <fullName evidence="2">ATP citrate synthase</fullName>
        <ecNumber evidence="2">2.3.3.8</ecNumber>
    </recommendedName>
</protein>
<dbReference type="Proteomes" id="UP001174909">
    <property type="component" value="Unassembled WGS sequence"/>
</dbReference>
<evidence type="ECO:0000259" key="7">
    <source>
        <dbReference type="Pfam" id="PF00549"/>
    </source>
</evidence>
<dbReference type="PRINTS" id="PR01798">
    <property type="entry name" value="SCOASYNTHASE"/>
</dbReference>
<keyword evidence="5" id="KW-0547">Nucleotide-binding</keyword>
<dbReference type="SUPFAM" id="SSF52210">
    <property type="entry name" value="Succinyl-CoA synthetase domains"/>
    <property type="match status" value="1"/>
</dbReference>
<evidence type="ECO:0000313" key="9">
    <source>
        <dbReference type="Proteomes" id="UP001174909"/>
    </source>
</evidence>
<gene>
    <name evidence="8" type="ORF">GBAR_LOCUS18422</name>
</gene>
<proteinExistence type="predicted"/>
<reference evidence="8" key="1">
    <citation type="submission" date="2023-03" db="EMBL/GenBank/DDBJ databases">
        <authorList>
            <person name="Steffen K."/>
            <person name="Cardenas P."/>
        </authorList>
    </citation>
    <scope>NUCLEOTIDE SEQUENCE</scope>
</reference>
<dbReference type="InterPro" id="IPR016102">
    <property type="entry name" value="Succinyl-CoA_synth-like"/>
</dbReference>
<sequence length="158" mass="17253">MPNALHPRSVAYVSRSGGMSNELNNIISRCTNGVYEGVAIGGDRYPGTTFTDHILRYHDDPNVKMIVVLGEVGGIEEYKICDALKSGRLFKPIVAWCIGTCAKLFTSEVQFGHAGACANAERETADAKNQVLYRPITVCNGTLSYSMVIKGWSWFLAS</sequence>
<evidence type="ECO:0000256" key="1">
    <source>
        <dbReference type="ARBA" id="ARBA00004496"/>
    </source>
</evidence>
<dbReference type="EC" id="2.3.3.8" evidence="2"/>
<dbReference type="Gene3D" id="3.40.50.261">
    <property type="entry name" value="Succinyl-CoA synthetase domains"/>
    <property type="match status" value="1"/>
</dbReference>
<evidence type="ECO:0000313" key="8">
    <source>
        <dbReference type="EMBL" id="CAI8032591.1"/>
    </source>
</evidence>
<keyword evidence="4" id="KW-0444">Lipid biosynthesis</keyword>
<dbReference type="PANTHER" id="PTHR23118">
    <property type="entry name" value="ATP-CITRATE SYNTHASE"/>
    <property type="match status" value="1"/>
</dbReference>
<evidence type="ECO:0000256" key="2">
    <source>
        <dbReference type="ARBA" id="ARBA00012639"/>
    </source>
</evidence>
<comment type="caution">
    <text evidence="8">The sequence shown here is derived from an EMBL/GenBank/DDBJ whole genome shotgun (WGS) entry which is preliminary data.</text>
</comment>
<dbReference type="GO" id="GO:0006085">
    <property type="term" value="P:acetyl-CoA biosynthetic process"/>
    <property type="evidence" value="ECO:0007669"/>
    <property type="project" value="TreeGrafter"/>
</dbReference>
<dbReference type="EMBL" id="CASHTH010002611">
    <property type="protein sequence ID" value="CAI8032591.1"/>
    <property type="molecule type" value="Genomic_DNA"/>
</dbReference>